<accession>A0A9P6FS53</accession>
<keyword evidence="1" id="KW-0175">Coiled coil</keyword>
<feature type="region of interest" description="Disordered" evidence="2">
    <location>
        <begin position="31"/>
        <end position="51"/>
    </location>
</feature>
<comment type="caution">
    <text evidence="3">The sequence shown here is derived from an EMBL/GenBank/DDBJ whole genome shotgun (WGS) entry which is preliminary data.</text>
</comment>
<reference evidence="3" key="1">
    <citation type="journal article" date="2020" name="Fungal Divers.">
        <title>Resolving the Mortierellaceae phylogeny through synthesis of multi-gene phylogenetics and phylogenomics.</title>
        <authorList>
            <person name="Vandepol N."/>
            <person name="Liber J."/>
            <person name="Desiro A."/>
            <person name="Na H."/>
            <person name="Kennedy M."/>
            <person name="Barry K."/>
            <person name="Grigoriev I.V."/>
            <person name="Miller A.N."/>
            <person name="O'Donnell K."/>
            <person name="Stajich J.E."/>
            <person name="Bonito G."/>
        </authorList>
    </citation>
    <scope>NUCLEOTIDE SEQUENCE</scope>
    <source>
        <strain evidence="3">KOD1015</strain>
    </source>
</reference>
<dbReference type="GO" id="GO:0005524">
    <property type="term" value="F:ATP binding"/>
    <property type="evidence" value="ECO:0007669"/>
    <property type="project" value="InterPro"/>
</dbReference>
<evidence type="ECO:0000313" key="3">
    <source>
        <dbReference type="EMBL" id="KAF9579740.1"/>
    </source>
</evidence>
<name>A0A9P6FS53_9FUNG</name>
<keyword evidence="4" id="KW-1185">Reference proteome</keyword>
<dbReference type="Gene3D" id="3.30.1490.20">
    <property type="entry name" value="ATP-grasp fold, A domain"/>
    <property type="match status" value="1"/>
</dbReference>
<dbReference type="SUPFAM" id="SSF56059">
    <property type="entry name" value="Glutathione synthetase ATP-binding domain-like"/>
    <property type="match status" value="1"/>
</dbReference>
<protein>
    <recommendedName>
        <fullName evidence="5">ATP-grasp domain-containing protein</fullName>
    </recommendedName>
</protein>
<dbReference type="InterPro" id="IPR013815">
    <property type="entry name" value="ATP_grasp_subdomain_1"/>
</dbReference>
<evidence type="ECO:0000256" key="2">
    <source>
        <dbReference type="SAM" id="MobiDB-lite"/>
    </source>
</evidence>
<evidence type="ECO:0008006" key="5">
    <source>
        <dbReference type="Google" id="ProtNLM"/>
    </source>
</evidence>
<feature type="region of interest" description="Disordered" evidence="2">
    <location>
        <begin position="104"/>
        <end position="125"/>
    </location>
</feature>
<dbReference type="AlphaFoldDB" id="A0A9P6FS53"/>
<gene>
    <name evidence="3" type="ORF">BGW38_003882</name>
</gene>
<proteinExistence type="predicted"/>
<sequence length="360" mass="40913">MSFYIATTSKPILKRELQAAHVPTSGFQEFKAFPATEKKEQTDEDGKGDDSLDSIVDSIGFPMIVKPSISYASINISLSSVVHNRQELVEQVKQSLATCSIGSDSLESNSDIEESNNEEDRYRHETEAEGLERRVRGWEKEILRPTVFVERFLAGREFTVLVVGDRHWGVTVYPAAERVFKPSLGKYERLLAFEQYWEGCGLDWKEDNTEDYCRYQLADETWQKSLQQVAKDAFLAVHGSGYGRDTTSMANILLMTETSPRQFLYNLVDHALCRNRRLNGGEKETNRLVQIQDCSHESTGLHTKQKPLVLGGESTADLASELEFTLDRVQAEVDDIQRQIELEVRSCRERTESVELLVQS</sequence>
<feature type="compositionally biased region" description="Basic and acidic residues" evidence="2">
    <location>
        <begin position="36"/>
        <end position="50"/>
    </location>
</feature>
<dbReference type="EMBL" id="JAABOA010002527">
    <property type="protein sequence ID" value="KAF9579740.1"/>
    <property type="molecule type" value="Genomic_DNA"/>
</dbReference>
<dbReference type="PANTHER" id="PTHR23132">
    <property type="entry name" value="D-ALANINE--D-ALANINE LIGASE"/>
    <property type="match status" value="1"/>
</dbReference>
<evidence type="ECO:0000313" key="4">
    <source>
        <dbReference type="Proteomes" id="UP000780801"/>
    </source>
</evidence>
<dbReference type="PANTHER" id="PTHR23132:SF23">
    <property type="entry name" value="D-ALANINE--D-ALANINE LIGASE B"/>
    <property type="match status" value="1"/>
</dbReference>
<evidence type="ECO:0000256" key="1">
    <source>
        <dbReference type="SAM" id="Coils"/>
    </source>
</evidence>
<dbReference type="Proteomes" id="UP000780801">
    <property type="component" value="Unassembled WGS sequence"/>
</dbReference>
<dbReference type="Gene3D" id="3.30.470.20">
    <property type="entry name" value="ATP-grasp fold, B domain"/>
    <property type="match status" value="1"/>
</dbReference>
<dbReference type="GO" id="GO:0008716">
    <property type="term" value="F:D-alanine-D-alanine ligase activity"/>
    <property type="evidence" value="ECO:0007669"/>
    <property type="project" value="TreeGrafter"/>
</dbReference>
<feature type="coiled-coil region" evidence="1">
    <location>
        <begin position="319"/>
        <end position="346"/>
    </location>
</feature>
<dbReference type="OrthoDB" id="2013972at2759"/>
<organism evidence="3 4">
    <name type="scientific">Lunasporangiospora selenospora</name>
    <dbReference type="NCBI Taxonomy" id="979761"/>
    <lineage>
        <taxon>Eukaryota</taxon>
        <taxon>Fungi</taxon>
        <taxon>Fungi incertae sedis</taxon>
        <taxon>Mucoromycota</taxon>
        <taxon>Mortierellomycotina</taxon>
        <taxon>Mortierellomycetes</taxon>
        <taxon>Mortierellales</taxon>
        <taxon>Mortierellaceae</taxon>
        <taxon>Lunasporangiospora</taxon>
    </lineage>
</organism>